<evidence type="ECO:0000256" key="8">
    <source>
        <dbReference type="SAM" id="Phobius"/>
    </source>
</evidence>
<evidence type="ECO:0000313" key="10">
    <source>
        <dbReference type="EMBL" id="KAF0303121.1"/>
    </source>
</evidence>
<dbReference type="SUPFAM" id="SSF82866">
    <property type="entry name" value="Multidrug efflux transporter AcrB transmembrane domain"/>
    <property type="match status" value="2"/>
</dbReference>
<feature type="transmembrane region" description="Helical" evidence="8">
    <location>
        <begin position="41"/>
        <end position="61"/>
    </location>
</feature>
<protein>
    <submittedName>
        <fullName evidence="10">Protein dispatched 1</fullName>
    </submittedName>
</protein>
<dbReference type="Proteomes" id="UP000440578">
    <property type="component" value="Unassembled WGS sequence"/>
</dbReference>
<dbReference type="GO" id="GO:0016020">
    <property type="term" value="C:membrane"/>
    <property type="evidence" value="ECO:0007669"/>
    <property type="project" value="UniProtKB-SubCell"/>
</dbReference>
<feature type="transmembrane region" description="Helical" evidence="8">
    <location>
        <begin position="951"/>
        <end position="971"/>
    </location>
</feature>
<evidence type="ECO:0000313" key="11">
    <source>
        <dbReference type="Proteomes" id="UP000440578"/>
    </source>
</evidence>
<proteinExistence type="inferred from homology"/>
<sequence>MNWYVRLLASYPYLRAVLPCSNPAVCMSVCRYVRLLASHPYLVILAVAAATGACITVVFTSRPLPDFADPMLGFETRGTELSQRLSAWNNLQKAAQAGGPLTNNPSMEPDSPHFWMGPAAAPVAQPSASPPPQAQVLLAPKPGGAEAARAAAEEEEWRDLSQLGLTGRLPPAEPSGDDRSEQGRRQEPQSGRPAGRQPRRGPLSGTGSTWFCGPLVQEYGHAVFAPAPGAAASADSGPGSGLFQLDSIRSMCAVEERHFHTEAFPDFCQIDDATQRCCRSWSLGNYIALLYNRSDCLAIKASDVSGTLSLLRDCAPFYHGGQLQPDCSGRPCRDVPERCARHDAVYHLLHYILDSQFLPPRDPNRAHLSYAMTYLPLARSGAVLPYYRTLNTSLADNSTVVVAMDLGLKAALFDESLREDAVYAGAAAGCIVLLIWVYTGSLLVTLATLAAVVISLCTAYFVYAVVLELSFFPFMNLLAAIIAIGVGADDTFIFCKVWDRCKSDKNAGTLAKLVGDSLRQAALSMLVTSLTTAAAFFSSCVSHVTAIACFSIFSGMTILINLVLMVTWTPGFVVMRERFCQWCPPLPLGAGGPLSAGRPCPPRRRCGELGRVLFDKLLPCVVVKLRWLWLVVLAALAVAAALVVCYQPRLRLPESQQFALFRSSHLFERYDALLAQWFWFERGSQAQLERRLPLRFVWGVLPLDGGDRLNPADRGTLRLDRRFQMESAESQRWLLQFCRELRQQGFYQSTQGPLLSNCFIETFKDWMEGRQCVDEITGEDREPCCQSALFPYPEAVFTECLVRAVRSLHNTPAQFFEAGPAGPKFLKSTGRVAAVVVEYDSNYTFSLAHDEMHEFVTAVETWTAEQMRSAPPEMAGGWFISFTDFYDLQTALADGTLLAIGVAVGLAFLVLMLTTLDLRVSLFAAVTVACVIFVTVATLVLLGWRLNVLEAVAVTVAIGLSVDFTLHYSVAYRAGEQPDREARVVHALSSVGSPIAMAALTTLLAGVCMLPSQVLAYLQIGVFLIVLTAVSWTYATLFFLPLLRVWGPERACGPCQGGAVAFCERSAPRADKAVYNYTVSESTLSTSSNAFLHPAAGETYELEPLTPGQRRRPWRVSQPDLRQRSASVGDAAAPGPPAAATPGARKKSLPSLTLEGGARRWAAAGSATTVVLCEDTGDVEPNRCPGVPDVWVRRT</sequence>
<feature type="region of interest" description="Disordered" evidence="7">
    <location>
        <begin position="96"/>
        <end position="207"/>
    </location>
</feature>
<feature type="transmembrane region" description="Helical" evidence="8">
    <location>
        <begin position="627"/>
        <end position="646"/>
    </location>
</feature>
<gene>
    <name evidence="10" type="primary">Disp1</name>
    <name evidence="10" type="ORF">FJT64_024886</name>
</gene>
<dbReference type="PROSITE" id="PS50156">
    <property type="entry name" value="SSD"/>
    <property type="match status" value="1"/>
</dbReference>
<dbReference type="InterPro" id="IPR053958">
    <property type="entry name" value="HMGCR/SNAP/NPC1-like_SSD"/>
</dbReference>
<evidence type="ECO:0000256" key="7">
    <source>
        <dbReference type="SAM" id="MobiDB-lite"/>
    </source>
</evidence>
<feature type="transmembrane region" description="Helical" evidence="8">
    <location>
        <begin position="897"/>
        <end position="916"/>
    </location>
</feature>
<feature type="region of interest" description="Disordered" evidence="7">
    <location>
        <begin position="1104"/>
        <end position="1150"/>
    </location>
</feature>
<dbReference type="InterPro" id="IPR000731">
    <property type="entry name" value="SSD"/>
</dbReference>
<dbReference type="GO" id="GO:0022857">
    <property type="term" value="F:transmembrane transporter activity"/>
    <property type="evidence" value="ECO:0007669"/>
    <property type="project" value="TreeGrafter"/>
</dbReference>
<accession>A0A6A4WMG7</accession>
<dbReference type="PANTHER" id="PTHR45951:SF3">
    <property type="entry name" value="PROTEIN DISPATCHED"/>
    <property type="match status" value="1"/>
</dbReference>
<evidence type="ECO:0000256" key="3">
    <source>
        <dbReference type="ARBA" id="ARBA00022989"/>
    </source>
</evidence>
<feature type="transmembrane region" description="Helical" evidence="8">
    <location>
        <begin position="1022"/>
        <end position="1046"/>
    </location>
</feature>
<dbReference type="Pfam" id="PF12349">
    <property type="entry name" value="Sterol-sensing"/>
    <property type="match status" value="1"/>
</dbReference>
<keyword evidence="4 8" id="KW-0472">Membrane</keyword>
<keyword evidence="3 8" id="KW-1133">Transmembrane helix</keyword>
<comment type="subcellular location">
    <subcellularLocation>
        <location evidence="1">Membrane</location>
        <topology evidence="1">Multi-pass membrane protein</topology>
    </subcellularLocation>
</comment>
<comment type="similarity">
    <text evidence="6">Belongs to the dispatched family.</text>
</comment>
<evidence type="ECO:0000256" key="6">
    <source>
        <dbReference type="ARBA" id="ARBA00038046"/>
    </source>
</evidence>
<dbReference type="EMBL" id="VIIS01000972">
    <property type="protein sequence ID" value="KAF0303121.1"/>
    <property type="molecule type" value="Genomic_DNA"/>
</dbReference>
<feature type="transmembrane region" description="Helical" evidence="8">
    <location>
        <begin position="518"/>
        <end position="537"/>
    </location>
</feature>
<organism evidence="10 11">
    <name type="scientific">Amphibalanus amphitrite</name>
    <name type="common">Striped barnacle</name>
    <name type="synonym">Balanus amphitrite</name>
    <dbReference type="NCBI Taxonomy" id="1232801"/>
    <lineage>
        <taxon>Eukaryota</taxon>
        <taxon>Metazoa</taxon>
        <taxon>Ecdysozoa</taxon>
        <taxon>Arthropoda</taxon>
        <taxon>Crustacea</taxon>
        <taxon>Multicrustacea</taxon>
        <taxon>Cirripedia</taxon>
        <taxon>Thoracica</taxon>
        <taxon>Thoracicalcarea</taxon>
        <taxon>Balanomorpha</taxon>
        <taxon>Balanoidea</taxon>
        <taxon>Balanidae</taxon>
        <taxon>Amphibalaninae</taxon>
        <taxon>Amphibalanus</taxon>
    </lineage>
</organism>
<feature type="transmembrane region" description="Helical" evidence="8">
    <location>
        <begin position="922"/>
        <end position="944"/>
    </location>
</feature>
<reference evidence="10 11" key="1">
    <citation type="submission" date="2019-07" db="EMBL/GenBank/DDBJ databases">
        <title>Draft genome assembly of a fouling barnacle, Amphibalanus amphitrite (Darwin, 1854): The first reference genome for Thecostraca.</title>
        <authorList>
            <person name="Kim W."/>
        </authorList>
    </citation>
    <scope>NUCLEOTIDE SEQUENCE [LARGE SCALE GENOMIC DNA]</scope>
    <source>
        <strain evidence="10">SNU_AA5</strain>
        <tissue evidence="10">Soma without cirri and trophi</tissue>
    </source>
</reference>
<evidence type="ECO:0000256" key="5">
    <source>
        <dbReference type="ARBA" id="ARBA00023180"/>
    </source>
</evidence>
<name>A0A6A4WMG7_AMPAM</name>
<feature type="compositionally biased region" description="Basic and acidic residues" evidence="7">
    <location>
        <begin position="176"/>
        <end position="187"/>
    </location>
</feature>
<evidence type="ECO:0000256" key="2">
    <source>
        <dbReference type="ARBA" id="ARBA00022692"/>
    </source>
</evidence>
<dbReference type="OrthoDB" id="193905at2759"/>
<keyword evidence="5" id="KW-0325">Glycoprotein</keyword>
<feature type="transmembrane region" description="Helical" evidence="8">
    <location>
        <begin position="991"/>
        <end position="1010"/>
    </location>
</feature>
<dbReference type="AlphaFoldDB" id="A0A6A4WMG7"/>
<evidence type="ECO:0000256" key="1">
    <source>
        <dbReference type="ARBA" id="ARBA00004141"/>
    </source>
</evidence>
<feature type="compositionally biased region" description="Low complexity" evidence="7">
    <location>
        <begin position="118"/>
        <end position="127"/>
    </location>
</feature>
<evidence type="ECO:0000259" key="9">
    <source>
        <dbReference type="PROSITE" id="PS50156"/>
    </source>
</evidence>
<dbReference type="InterPro" id="IPR052081">
    <property type="entry name" value="Dispatched_Hh_regulator"/>
</dbReference>
<keyword evidence="2 8" id="KW-0812">Transmembrane</keyword>
<feature type="compositionally biased region" description="Low complexity" evidence="7">
    <location>
        <begin position="188"/>
        <end position="202"/>
    </location>
</feature>
<evidence type="ECO:0000256" key="4">
    <source>
        <dbReference type="ARBA" id="ARBA00023136"/>
    </source>
</evidence>
<dbReference type="PANTHER" id="PTHR45951">
    <property type="entry name" value="PROTEIN DISPATCHED-RELATED"/>
    <property type="match status" value="1"/>
</dbReference>
<feature type="transmembrane region" description="Helical" evidence="8">
    <location>
        <begin position="544"/>
        <end position="568"/>
    </location>
</feature>
<dbReference type="GO" id="GO:0007224">
    <property type="term" value="P:smoothened signaling pathway"/>
    <property type="evidence" value="ECO:0007669"/>
    <property type="project" value="TreeGrafter"/>
</dbReference>
<comment type="caution">
    <text evidence="10">The sequence shown here is derived from an EMBL/GenBank/DDBJ whole genome shotgun (WGS) entry which is preliminary data.</text>
</comment>
<keyword evidence="11" id="KW-1185">Reference proteome</keyword>
<feature type="domain" description="SSD" evidence="9">
    <location>
        <begin position="439"/>
        <end position="575"/>
    </location>
</feature>
<dbReference type="Gene3D" id="1.20.1640.10">
    <property type="entry name" value="Multidrug efflux transporter AcrB transmembrane domain"/>
    <property type="match status" value="2"/>
</dbReference>